<gene>
    <name evidence="1" type="ORF">SAMN06265376_10567</name>
</gene>
<dbReference type="AlphaFoldDB" id="A0A239AQI3"/>
<evidence type="ECO:0000313" key="2">
    <source>
        <dbReference type="Proteomes" id="UP000198379"/>
    </source>
</evidence>
<protein>
    <submittedName>
        <fullName evidence="1">N-formylglutamate amidohydrolase</fullName>
    </submittedName>
</protein>
<dbReference type="RefSeq" id="WP_089372326.1">
    <property type="nucleotide sequence ID" value="NZ_BMEP01000006.1"/>
</dbReference>
<evidence type="ECO:0000313" key="1">
    <source>
        <dbReference type="EMBL" id="SNR97819.1"/>
    </source>
</evidence>
<dbReference type="Pfam" id="PF05013">
    <property type="entry name" value="FGase"/>
    <property type="match status" value="1"/>
</dbReference>
<sequence>MLRLSSDDMISKIEMEEPFHAVSDDYSFTLKIEEYTYFLCGAVHDGHQFRKELWDNCLHSEYDRWYEEDPCTKQMVQSNPMVIAGMDSRFEYDLNRAPETAIYDDAWGKQLWRTPLPEDQKQKSLSKHATFYKVVHALVSKMEEKFGGAIVYDMHSYNWKRWDRPVPVINLGTKNIDNERFSAFAKAWCDALKNITLPHDIETTAAINDTFQGNGYFLKYITENTQNTLVLATEFSKIYCDEYDYILYPEVVDAIEQQLKLTLRNHATTFYNDFILKNGLLPS</sequence>
<keyword evidence="1" id="KW-0378">Hydrolase</keyword>
<reference evidence="1 2" key="1">
    <citation type="submission" date="2017-06" db="EMBL/GenBank/DDBJ databases">
        <authorList>
            <person name="Kim H.J."/>
            <person name="Triplett B.A."/>
        </authorList>
    </citation>
    <scope>NUCLEOTIDE SEQUENCE [LARGE SCALE GENOMIC DNA]</scope>
    <source>
        <strain evidence="1 2">DSM 25597</strain>
    </source>
</reference>
<organism evidence="1 2">
    <name type="scientific">Dokdonia pacifica</name>
    <dbReference type="NCBI Taxonomy" id="1627892"/>
    <lineage>
        <taxon>Bacteria</taxon>
        <taxon>Pseudomonadati</taxon>
        <taxon>Bacteroidota</taxon>
        <taxon>Flavobacteriia</taxon>
        <taxon>Flavobacteriales</taxon>
        <taxon>Flavobacteriaceae</taxon>
        <taxon>Dokdonia</taxon>
    </lineage>
</organism>
<dbReference type="OrthoDB" id="9785840at2"/>
<dbReference type="SUPFAM" id="SSF53187">
    <property type="entry name" value="Zn-dependent exopeptidases"/>
    <property type="match status" value="1"/>
</dbReference>
<dbReference type="Gene3D" id="3.40.630.40">
    <property type="entry name" value="Zn-dependent exopeptidases"/>
    <property type="match status" value="1"/>
</dbReference>
<proteinExistence type="predicted"/>
<dbReference type="Proteomes" id="UP000198379">
    <property type="component" value="Unassembled WGS sequence"/>
</dbReference>
<accession>A0A239AQI3</accession>
<dbReference type="EMBL" id="FZNY01000005">
    <property type="protein sequence ID" value="SNR97819.1"/>
    <property type="molecule type" value="Genomic_DNA"/>
</dbReference>
<keyword evidence="2" id="KW-1185">Reference proteome</keyword>
<name>A0A239AQI3_9FLAO</name>
<dbReference type="InterPro" id="IPR007709">
    <property type="entry name" value="N-FG_amidohydro"/>
</dbReference>
<dbReference type="GO" id="GO:0016787">
    <property type="term" value="F:hydrolase activity"/>
    <property type="evidence" value="ECO:0007669"/>
    <property type="project" value="UniProtKB-KW"/>
</dbReference>